<comment type="caution">
    <text evidence="1">The sequence shown here is derived from an EMBL/GenBank/DDBJ whole genome shotgun (WGS) entry which is preliminary data.</text>
</comment>
<proteinExistence type="predicted"/>
<name>A0ABD3TVE4_9LAMI</name>
<gene>
    <name evidence="1" type="ORF">ACJIZ3_024799</name>
</gene>
<evidence type="ECO:0000313" key="1">
    <source>
        <dbReference type="EMBL" id="KAL3840208.1"/>
    </source>
</evidence>
<dbReference type="Proteomes" id="UP001634393">
    <property type="component" value="Unassembled WGS sequence"/>
</dbReference>
<dbReference type="EMBL" id="JBJXBP010000003">
    <property type="protein sequence ID" value="KAL3840208.1"/>
    <property type="molecule type" value="Genomic_DNA"/>
</dbReference>
<organism evidence="1 2">
    <name type="scientific">Penstemon smallii</name>
    <dbReference type="NCBI Taxonomy" id="265156"/>
    <lineage>
        <taxon>Eukaryota</taxon>
        <taxon>Viridiplantae</taxon>
        <taxon>Streptophyta</taxon>
        <taxon>Embryophyta</taxon>
        <taxon>Tracheophyta</taxon>
        <taxon>Spermatophyta</taxon>
        <taxon>Magnoliopsida</taxon>
        <taxon>eudicotyledons</taxon>
        <taxon>Gunneridae</taxon>
        <taxon>Pentapetalae</taxon>
        <taxon>asterids</taxon>
        <taxon>lamiids</taxon>
        <taxon>Lamiales</taxon>
        <taxon>Plantaginaceae</taxon>
        <taxon>Cheloneae</taxon>
        <taxon>Penstemon</taxon>
    </lineage>
</organism>
<accession>A0ABD3TVE4</accession>
<evidence type="ECO:0000313" key="2">
    <source>
        <dbReference type="Proteomes" id="UP001634393"/>
    </source>
</evidence>
<reference evidence="1 2" key="1">
    <citation type="submission" date="2024-12" db="EMBL/GenBank/DDBJ databases">
        <title>The unique morphological basis and parallel evolutionary history of personate flowers in Penstemon.</title>
        <authorList>
            <person name="Depatie T.H."/>
            <person name="Wessinger C.A."/>
        </authorList>
    </citation>
    <scope>NUCLEOTIDE SEQUENCE [LARGE SCALE GENOMIC DNA]</scope>
    <source>
        <strain evidence="1">WTNN_2</strain>
        <tissue evidence="1">Leaf</tissue>
    </source>
</reference>
<sequence length="128" mass="15048">MYITIYLNEYNHMFTLSLFISKLNIRRPSLFSAPSLFPQPQQLLHFPFLLLPLNPRRNSPFPLNPRRHSSHLLSTRDGHSPPEPAAAQLHFRLLSTPTAVIHHQNLRRQPFTHHQHHQISKKHFRSTS</sequence>
<dbReference type="AlphaFoldDB" id="A0ABD3TVE4"/>
<protein>
    <submittedName>
        <fullName evidence="1">Uncharacterized protein</fullName>
    </submittedName>
</protein>
<keyword evidence="2" id="KW-1185">Reference proteome</keyword>